<proteinExistence type="inferred from homology"/>
<evidence type="ECO:0000256" key="6">
    <source>
        <dbReference type="PIRSR" id="PIRSR617867-1"/>
    </source>
</evidence>
<feature type="active site" description="Proton donor" evidence="6">
    <location>
        <position position="115"/>
    </location>
</feature>
<dbReference type="EC" id="3.1.3.48" evidence="2"/>
<dbReference type="AlphaFoldDB" id="A0A934HM57"/>
<comment type="similarity">
    <text evidence="1">Belongs to the low molecular weight phosphotyrosine protein phosphatase family.</text>
</comment>
<evidence type="ECO:0000256" key="5">
    <source>
        <dbReference type="ARBA" id="ARBA00051722"/>
    </source>
</evidence>
<dbReference type="Gene3D" id="3.40.50.2300">
    <property type="match status" value="1"/>
</dbReference>
<dbReference type="SUPFAM" id="SSF52788">
    <property type="entry name" value="Phosphotyrosine protein phosphatases I"/>
    <property type="match status" value="1"/>
</dbReference>
<keyword evidence="4" id="KW-0904">Protein phosphatase</keyword>
<dbReference type="Pfam" id="PF01451">
    <property type="entry name" value="LMWPc"/>
    <property type="match status" value="1"/>
</dbReference>
<evidence type="ECO:0000313" key="8">
    <source>
        <dbReference type="EMBL" id="MBI6630769.1"/>
    </source>
</evidence>
<feature type="active site" evidence="6">
    <location>
        <position position="15"/>
    </location>
</feature>
<organism evidence="8 9">
    <name type="scientific">Pontibaca salina</name>
    <dbReference type="NCBI Taxonomy" id="2795731"/>
    <lineage>
        <taxon>Bacteria</taxon>
        <taxon>Pseudomonadati</taxon>
        <taxon>Pseudomonadota</taxon>
        <taxon>Alphaproteobacteria</taxon>
        <taxon>Rhodobacterales</taxon>
        <taxon>Roseobacteraceae</taxon>
        <taxon>Pontibaca</taxon>
    </lineage>
</organism>
<reference evidence="8" key="1">
    <citation type="submission" date="2020-12" db="EMBL/GenBank/DDBJ databases">
        <title>Pontibaca salina gen. nov., sp. nov., isolated from marine sediment.</title>
        <authorList>
            <person name="Bo J."/>
            <person name="Wang S."/>
            <person name="Song X."/>
            <person name="Du Z."/>
        </authorList>
    </citation>
    <scope>NUCLEOTIDE SEQUENCE</scope>
    <source>
        <strain evidence="8">S1109L</strain>
    </source>
</reference>
<dbReference type="InterPro" id="IPR036196">
    <property type="entry name" value="Ptyr_pPase_sf"/>
</dbReference>
<evidence type="ECO:0000256" key="4">
    <source>
        <dbReference type="ARBA" id="ARBA00022912"/>
    </source>
</evidence>
<comment type="catalytic activity">
    <reaction evidence="5">
        <text>O-phospho-L-tyrosyl-[protein] + H2O = L-tyrosyl-[protein] + phosphate</text>
        <dbReference type="Rhea" id="RHEA:10684"/>
        <dbReference type="Rhea" id="RHEA-COMP:10136"/>
        <dbReference type="Rhea" id="RHEA-COMP:20101"/>
        <dbReference type="ChEBI" id="CHEBI:15377"/>
        <dbReference type="ChEBI" id="CHEBI:43474"/>
        <dbReference type="ChEBI" id="CHEBI:46858"/>
        <dbReference type="ChEBI" id="CHEBI:61978"/>
        <dbReference type="EC" id="3.1.3.48"/>
    </reaction>
</comment>
<evidence type="ECO:0000256" key="1">
    <source>
        <dbReference type="ARBA" id="ARBA00011063"/>
    </source>
</evidence>
<dbReference type="PANTHER" id="PTHR11717:SF31">
    <property type="entry name" value="LOW MOLECULAR WEIGHT PROTEIN-TYROSINE-PHOSPHATASE ETP-RELATED"/>
    <property type="match status" value="1"/>
</dbReference>
<dbReference type="PANTHER" id="PTHR11717">
    <property type="entry name" value="LOW MOLECULAR WEIGHT PROTEIN TYROSINE PHOSPHATASE"/>
    <property type="match status" value="1"/>
</dbReference>
<keyword evidence="3" id="KW-0378">Hydrolase</keyword>
<protein>
    <recommendedName>
        <fullName evidence="2">protein-tyrosine-phosphatase</fullName>
        <ecNumber evidence="2">3.1.3.48</ecNumber>
    </recommendedName>
</protein>
<feature type="active site" description="Nucleophile" evidence="6">
    <location>
        <position position="9"/>
    </location>
</feature>
<dbReference type="Proteomes" id="UP000613255">
    <property type="component" value="Unassembled WGS sequence"/>
</dbReference>
<name>A0A934HM57_9RHOB</name>
<accession>A0A934HM57</accession>
<dbReference type="SMART" id="SM00226">
    <property type="entry name" value="LMWPc"/>
    <property type="match status" value="1"/>
</dbReference>
<dbReference type="CDD" id="cd16343">
    <property type="entry name" value="LMWPTP"/>
    <property type="match status" value="1"/>
</dbReference>
<dbReference type="GO" id="GO:0004725">
    <property type="term" value="F:protein tyrosine phosphatase activity"/>
    <property type="evidence" value="ECO:0007669"/>
    <property type="project" value="UniProtKB-EC"/>
</dbReference>
<keyword evidence="9" id="KW-1185">Reference proteome</keyword>
<sequence>MIKSILVVCVGNICRSPVGERSLKSRLPDMKLQSAGIGALVGHPADEVAAGIAAQGGVSLVGHVAQQFTVEMANAHDLILVMETGHRNEIVRKAPHLSGKIMLFDHWSGGAGIADPFRKAPGFHQEVFEQIIRAAEAWAERLNGNAQ</sequence>
<dbReference type="RefSeq" id="WP_198686791.1">
    <property type="nucleotide sequence ID" value="NZ_JAEIJD010000013.1"/>
</dbReference>
<feature type="domain" description="Phosphotyrosine protein phosphatase I" evidence="7">
    <location>
        <begin position="3"/>
        <end position="141"/>
    </location>
</feature>
<evidence type="ECO:0000259" key="7">
    <source>
        <dbReference type="SMART" id="SM00226"/>
    </source>
</evidence>
<evidence type="ECO:0000313" key="9">
    <source>
        <dbReference type="Proteomes" id="UP000613255"/>
    </source>
</evidence>
<dbReference type="InterPro" id="IPR050438">
    <property type="entry name" value="LMW_PTPase"/>
</dbReference>
<evidence type="ECO:0000256" key="3">
    <source>
        <dbReference type="ARBA" id="ARBA00022801"/>
    </source>
</evidence>
<gene>
    <name evidence="8" type="ORF">JAO82_12855</name>
</gene>
<dbReference type="InterPro" id="IPR017867">
    <property type="entry name" value="Tyr_phospatase_low_mol_wt"/>
</dbReference>
<dbReference type="InterPro" id="IPR023485">
    <property type="entry name" value="Ptyr_pPase"/>
</dbReference>
<evidence type="ECO:0000256" key="2">
    <source>
        <dbReference type="ARBA" id="ARBA00013064"/>
    </source>
</evidence>
<comment type="caution">
    <text evidence="8">The sequence shown here is derived from an EMBL/GenBank/DDBJ whole genome shotgun (WGS) entry which is preliminary data.</text>
</comment>
<dbReference type="PRINTS" id="PR00719">
    <property type="entry name" value="LMWPTPASE"/>
</dbReference>
<dbReference type="EMBL" id="JAEIJD010000013">
    <property type="protein sequence ID" value="MBI6630769.1"/>
    <property type="molecule type" value="Genomic_DNA"/>
</dbReference>